<dbReference type="PANTHER" id="PTHR46191:SF2">
    <property type="entry name" value="HALOACID DEHALOGENASE-LIKE HYDROLASE DOMAIN-CONTAINING PROTEIN 3"/>
    <property type="match status" value="1"/>
</dbReference>
<proteinExistence type="inferred from homology"/>
<keyword evidence="3" id="KW-0378">Hydrolase</keyword>
<comment type="similarity">
    <text evidence="1">Belongs to the HAD-like hydrolase superfamily.</text>
</comment>
<reference evidence="3 4" key="1">
    <citation type="submission" date="2019-01" db="EMBL/GenBank/DDBJ databases">
        <title>Draft Genome and Complete Hox-Cluster Characterization of the Sterlet Sturgeon (Acipenser ruthenus).</title>
        <authorList>
            <person name="Wei Q."/>
        </authorList>
    </citation>
    <scope>NUCLEOTIDE SEQUENCE [LARGE SCALE GENOMIC DNA]</scope>
    <source>
        <strain evidence="3">WHYD16114868_AA</strain>
        <tissue evidence="3">Blood</tissue>
    </source>
</reference>
<organism evidence="3 4">
    <name type="scientific">Acipenser ruthenus</name>
    <name type="common">Sterlet sturgeon</name>
    <dbReference type="NCBI Taxonomy" id="7906"/>
    <lineage>
        <taxon>Eukaryota</taxon>
        <taxon>Metazoa</taxon>
        <taxon>Chordata</taxon>
        <taxon>Craniata</taxon>
        <taxon>Vertebrata</taxon>
        <taxon>Euteleostomi</taxon>
        <taxon>Actinopterygii</taxon>
        <taxon>Chondrostei</taxon>
        <taxon>Acipenseriformes</taxon>
        <taxon>Acipenseridae</taxon>
        <taxon>Acipenser</taxon>
    </lineage>
</organism>
<dbReference type="InterPro" id="IPR051828">
    <property type="entry name" value="HAD-like_hydrolase_domain"/>
</dbReference>
<dbReference type="InterPro" id="IPR023214">
    <property type="entry name" value="HAD_sf"/>
</dbReference>
<dbReference type="PANTHER" id="PTHR46191">
    <property type="match status" value="1"/>
</dbReference>
<dbReference type="SUPFAM" id="SSF56784">
    <property type="entry name" value="HAD-like"/>
    <property type="match status" value="1"/>
</dbReference>
<dbReference type="InterPro" id="IPR006439">
    <property type="entry name" value="HAD-SF_hydro_IA"/>
</dbReference>
<dbReference type="Pfam" id="PF00702">
    <property type="entry name" value="Hydrolase"/>
    <property type="match status" value="1"/>
</dbReference>
<evidence type="ECO:0000256" key="1">
    <source>
        <dbReference type="ARBA" id="ARBA00007958"/>
    </source>
</evidence>
<keyword evidence="4" id="KW-1185">Reference proteome</keyword>
<comment type="caution">
    <text evidence="3">The sequence shown here is derived from an EMBL/GenBank/DDBJ whole genome shotgun (WGS) entry which is preliminary data.</text>
</comment>
<dbReference type="AlphaFoldDB" id="A0A444UV97"/>
<dbReference type="GO" id="GO:0016787">
    <property type="term" value="F:hydrolase activity"/>
    <property type="evidence" value="ECO:0007669"/>
    <property type="project" value="UniProtKB-KW"/>
</dbReference>
<accession>A0A444UV97</accession>
<evidence type="ECO:0000313" key="4">
    <source>
        <dbReference type="Proteomes" id="UP000289886"/>
    </source>
</evidence>
<evidence type="ECO:0000313" key="3">
    <source>
        <dbReference type="EMBL" id="RXM92094.1"/>
    </source>
</evidence>
<dbReference type="NCBIfam" id="TIGR01549">
    <property type="entry name" value="HAD-SF-IA-v1"/>
    <property type="match status" value="1"/>
</dbReference>
<dbReference type="SFLD" id="SFLDG01129">
    <property type="entry name" value="C1.5:_HAD__Beta-PGM__Phosphata"/>
    <property type="match status" value="1"/>
</dbReference>
<dbReference type="InterPro" id="IPR036412">
    <property type="entry name" value="HAD-like_sf"/>
</dbReference>
<name>A0A444UV97_ACIRT</name>
<dbReference type="GO" id="GO:0005634">
    <property type="term" value="C:nucleus"/>
    <property type="evidence" value="ECO:0007669"/>
    <property type="project" value="TreeGrafter"/>
</dbReference>
<dbReference type="InterPro" id="IPR044924">
    <property type="entry name" value="HAD-SF_hydro_IA_REG-2-like_cap"/>
</dbReference>
<dbReference type="SFLD" id="SFLDS00003">
    <property type="entry name" value="Haloacid_Dehalogenase"/>
    <property type="match status" value="1"/>
</dbReference>
<evidence type="ECO:0000256" key="2">
    <source>
        <dbReference type="ARBA" id="ARBA00015556"/>
    </source>
</evidence>
<dbReference type="NCBIfam" id="TIGR02252">
    <property type="entry name" value="DREG-2"/>
    <property type="match status" value="1"/>
</dbReference>
<protein>
    <recommendedName>
        <fullName evidence="2">Haloacid dehalogenase-like hydrolase domain-containing protein 3</fullName>
    </recommendedName>
</protein>
<gene>
    <name evidence="3" type="ORF">EOD39_20490</name>
</gene>
<dbReference type="InterPro" id="IPR011949">
    <property type="entry name" value="HAD-SF_hydro_IA_REG-2-like"/>
</dbReference>
<dbReference type="Gene3D" id="3.40.50.1000">
    <property type="entry name" value="HAD superfamily/HAD-like"/>
    <property type="match status" value="1"/>
</dbReference>
<sequence>MRLRWLTWDVTDTLIRVRRSVGEQYCSEARSLGLQLEPESVERAFRLAYQSQHRRFPNYGLSQGLSSREWWQDVVRETFSLCGVRGVPALQPLAERLYRGFSGSNNWEVFPDAERALEQCGRLGLRMGVVSNFDQRLEQVLESCGLRRHFDFVVTSESAGAAKPDGRIFREALRLSGLAEPGLAAHVGDDYWNDYRAARQQGMQSYLLQRRGAEWGVPPEHRLSSLEELPALLS</sequence>
<dbReference type="Proteomes" id="UP000289886">
    <property type="component" value="Unassembled WGS sequence"/>
</dbReference>
<dbReference type="EMBL" id="SCEB01006988">
    <property type="protein sequence ID" value="RXM92094.1"/>
    <property type="molecule type" value="Genomic_DNA"/>
</dbReference>
<dbReference type="CDD" id="cd16415">
    <property type="entry name" value="HAD_dREG-2_like"/>
    <property type="match status" value="1"/>
</dbReference>
<dbReference type="Gene3D" id="1.10.150.720">
    <property type="entry name" value="Haloacid dehalogenase-like hydrolase"/>
    <property type="match status" value="1"/>
</dbReference>